<gene>
    <name evidence="1" type="ORF">AM571_CH01114</name>
</gene>
<dbReference type="Proteomes" id="UP000185109">
    <property type="component" value="Chromosome"/>
</dbReference>
<reference evidence="1 2" key="1">
    <citation type="submission" date="2016-09" db="EMBL/GenBank/DDBJ databases">
        <title>The complete genome sequences of Rhizobium gallicum, symbiovars gallicum and phaseoli, symbionts associated to common bean (Phaseolus vulgaris).</title>
        <authorList>
            <person name="Bustos P."/>
            <person name="Santamaria R.I."/>
            <person name="Perez-Carrascal O.M."/>
            <person name="Juarez S."/>
            <person name="Lozano L."/>
            <person name="Martinez-Flores I."/>
            <person name="Martinez-Romero E."/>
            <person name="Cevallos M."/>
            <person name="Romero D."/>
            <person name="Davila G."/>
            <person name="Gonzalez V."/>
        </authorList>
    </citation>
    <scope>NUCLEOTIDE SEQUENCE [LARGE SCALE GENOMIC DNA]</scope>
    <source>
        <strain evidence="1 2">8C-3</strain>
    </source>
</reference>
<dbReference type="AlphaFoldDB" id="A0A1L5P1G3"/>
<organism evidence="1 2">
    <name type="scientific">Rhizobium etli 8C-3</name>
    <dbReference type="NCBI Taxonomy" id="538025"/>
    <lineage>
        <taxon>Bacteria</taxon>
        <taxon>Pseudomonadati</taxon>
        <taxon>Pseudomonadota</taxon>
        <taxon>Alphaproteobacteria</taxon>
        <taxon>Hyphomicrobiales</taxon>
        <taxon>Rhizobiaceae</taxon>
        <taxon>Rhizobium/Agrobacterium group</taxon>
        <taxon>Rhizobium</taxon>
    </lineage>
</organism>
<proteinExistence type="predicted"/>
<dbReference type="EMBL" id="CP017241">
    <property type="protein sequence ID" value="APO73951.1"/>
    <property type="molecule type" value="Genomic_DNA"/>
</dbReference>
<sequence>MTSPGKRNGNGKKLLGMEARRSAAIVAEMEEKAHSGRKMCSRGIRNRRCGNLRQYFALNHIA</sequence>
<evidence type="ECO:0000313" key="1">
    <source>
        <dbReference type="EMBL" id="APO73951.1"/>
    </source>
</evidence>
<protein>
    <submittedName>
        <fullName evidence="1">Uncharacterized protein</fullName>
    </submittedName>
</protein>
<name>A0A1L5P1G3_RHIET</name>
<accession>A0A1L5P1G3</accession>
<evidence type="ECO:0000313" key="2">
    <source>
        <dbReference type="Proteomes" id="UP000185109"/>
    </source>
</evidence>